<evidence type="ECO:0000313" key="4">
    <source>
        <dbReference type="EMBL" id="TPX62978.1"/>
    </source>
</evidence>
<accession>A0A507EIF2</accession>
<dbReference type="EMBL" id="QEAQ01000001">
    <property type="protein sequence ID" value="TPX62978.1"/>
    <property type="molecule type" value="Genomic_DNA"/>
</dbReference>
<dbReference type="AlphaFoldDB" id="A0A507EIF2"/>
<comment type="caution">
    <text evidence="4">The sequence shown here is derived from an EMBL/GenBank/DDBJ whole genome shotgun (WGS) entry which is preliminary data.</text>
</comment>
<proteinExistence type="inferred from homology"/>
<comment type="similarity">
    <text evidence="1 3">Belongs to the CMC family.</text>
</comment>
<keyword evidence="3" id="KW-0999">Mitochondrion inner membrane</keyword>
<reference evidence="4 5" key="1">
    <citation type="journal article" date="2019" name="Sci. Rep.">
        <title>Comparative genomics of chytrid fungi reveal insights into the obligate biotrophic and pathogenic lifestyle of Synchytrium endobioticum.</title>
        <authorList>
            <person name="van de Vossenberg B.T.L.H."/>
            <person name="Warris S."/>
            <person name="Nguyen H.D.T."/>
            <person name="van Gent-Pelzer M.P.E."/>
            <person name="Joly D.L."/>
            <person name="van de Geest H.C."/>
            <person name="Bonants P.J.M."/>
            <person name="Smith D.S."/>
            <person name="Levesque C.A."/>
            <person name="van der Lee T.A.J."/>
        </authorList>
    </citation>
    <scope>NUCLEOTIDE SEQUENCE [LARGE SCALE GENOMIC DNA]</scope>
    <source>
        <strain evidence="4 5">CBS 809.83</strain>
    </source>
</reference>
<evidence type="ECO:0000256" key="1">
    <source>
        <dbReference type="ARBA" id="ARBA00007347"/>
    </source>
</evidence>
<keyword evidence="3" id="KW-0496">Mitochondrion</keyword>
<evidence type="ECO:0000256" key="3">
    <source>
        <dbReference type="RuleBase" id="RU364104"/>
    </source>
</evidence>
<dbReference type="GO" id="GO:0005743">
    <property type="term" value="C:mitochondrial inner membrane"/>
    <property type="evidence" value="ECO:0007669"/>
    <property type="project" value="UniProtKB-SubCell"/>
</dbReference>
<gene>
    <name evidence="4" type="ORF">PhCBS80983_g00137</name>
</gene>
<dbReference type="Pfam" id="PF08583">
    <property type="entry name" value="Cmc1"/>
    <property type="match status" value="1"/>
</dbReference>
<sequence length="78" mass="9091">MTLPIACEEISQRFRACADRENLWGRLLGRCDYLKDELEKCLRKEVPSRSSQFMNNTFSPMFMVYYCLISTSVGKNVV</sequence>
<dbReference type="InterPro" id="IPR013892">
    <property type="entry name" value="Cyt_c_biogenesis_Cmc1-like"/>
</dbReference>
<keyword evidence="2" id="KW-1015">Disulfide bond</keyword>
<protein>
    <recommendedName>
        <fullName evidence="3">COX assembly mitochondrial protein</fullName>
    </recommendedName>
</protein>
<dbReference type="Proteomes" id="UP000318582">
    <property type="component" value="Unassembled WGS sequence"/>
</dbReference>
<comment type="function">
    <text evidence="3">Required for mitochondrial cytochrome c oxidase (COX) assembly and respiration.</text>
</comment>
<keyword evidence="5" id="KW-1185">Reference proteome</keyword>
<comment type="subcellular location">
    <subcellularLocation>
        <location evidence="3">Mitochondrion inner membrane</location>
    </subcellularLocation>
</comment>
<evidence type="ECO:0000313" key="5">
    <source>
        <dbReference type="Proteomes" id="UP000318582"/>
    </source>
</evidence>
<keyword evidence="3" id="KW-0143">Chaperone</keyword>
<keyword evidence="3" id="KW-0472">Membrane</keyword>
<evidence type="ECO:0000256" key="2">
    <source>
        <dbReference type="ARBA" id="ARBA00023157"/>
    </source>
</evidence>
<organism evidence="4 5">
    <name type="scientific">Powellomyces hirtus</name>
    <dbReference type="NCBI Taxonomy" id="109895"/>
    <lineage>
        <taxon>Eukaryota</taxon>
        <taxon>Fungi</taxon>
        <taxon>Fungi incertae sedis</taxon>
        <taxon>Chytridiomycota</taxon>
        <taxon>Chytridiomycota incertae sedis</taxon>
        <taxon>Chytridiomycetes</taxon>
        <taxon>Spizellomycetales</taxon>
        <taxon>Powellomycetaceae</taxon>
        <taxon>Powellomyces</taxon>
    </lineage>
</organism>
<name>A0A507EIF2_9FUNG</name>